<dbReference type="AlphaFoldDB" id="A0A0D0DCY4"/>
<reference evidence="2" key="2">
    <citation type="submission" date="2015-01" db="EMBL/GenBank/DDBJ databases">
        <title>Evolutionary Origins and Diversification of the Mycorrhizal Mutualists.</title>
        <authorList>
            <consortium name="DOE Joint Genome Institute"/>
            <consortium name="Mycorrhizal Genomics Consortium"/>
            <person name="Kohler A."/>
            <person name="Kuo A."/>
            <person name="Nagy L.G."/>
            <person name="Floudas D."/>
            <person name="Copeland A."/>
            <person name="Barry K.W."/>
            <person name="Cichocki N."/>
            <person name="Veneault-Fourrey C."/>
            <person name="LaButti K."/>
            <person name="Lindquist E.A."/>
            <person name="Lipzen A."/>
            <person name="Lundell T."/>
            <person name="Morin E."/>
            <person name="Murat C."/>
            <person name="Riley R."/>
            <person name="Ohm R."/>
            <person name="Sun H."/>
            <person name="Tunlid A."/>
            <person name="Henrissat B."/>
            <person name="Grigoriev I.V."/>
            <person name="Hibbett D.S."/>
            <person name="Martin F."/>
        </authorList>
    </citation>
    <scope>NUCLEOTIDE SEQUENCE [LARGE SCALE GENOMIC DNA]</scope>
    <source>
        <strain evidence="2">Ve08.2h10</strain>
    </source>
</reference>
<proteinExistence type="predicted"/>
<evidence type="ECO:0000313" key="2">
    <source>
        <dbReference type="Proteomes" id="UP000054538"/>
    </source>
</evidence>
<sequence>MDWLSSDISKFIDAATAYRGSSTADESESKWEEQNDDPHSDLPLPFICLPTLPLPLLLGHRNCNKHGLAALAELELQMCIGQANDALHSICFTLADKAVLFCTKVCHVSNQSANTCAWGKVHQADMVLSRHVQIYRKCQKAMVALEVEETPLERYKLLVNQDLKVMAAISDPNRSIHRMADLVWFWTMYIPRDVQESNWMSECNSV</sequence>
<protein>
    <submittedName>
        <fullName evidence="1">Uncharacterized protein</fullName>
    </submittedName>
</protein>
<evidence type="ECO:0000313" key="1">
    <source>
        <dbReference type="EMBL" id="KIK82116.1"/>
    </source>
</evidence>
<reference evidence="1 2" key="1">
    <citation type="submission" date="2014-04" db="EMBL/GenBank/DDBJ databases">
        <authorList>
            <consortium name="DOE Joint Genome Institute"/>
            <person name="Kuo A."/>
            <person name="Kohler A."/>
            <person name="Jargeat P."/>
            <person name="Nagy L.G."/>
            <person name="Floudas D."/>
            <person name="Copeland A."/>
            <person name="Barry K.W."/>
            <person name="Cichocki N."/>
            <person name="Veneault-Fourrey C."/>
            <person name="LaButti K."/>
            <person name="Lindquist E.A."/>
            <person name="Lipzen A."/>
            <person name="Lundell T."/>
            <person name="Morin E."/>
            <person name="Murat C."/>
            <person name="Sun H."/>
            <person name="Tunlid A."/>
            <person name="Henrissat B."/>
            <person name="Grigoriev I.V."/>
            <person name="Hibbett D.S."/>
            <person name="Martin F."/>
            <person name="Nordberg H.P."/>
            <person name="Cantor M.N."/>
            <person name="Hua S.X."/>
        </authorList>
    </citation>
    <scope>NUCLEOTIDE SEQUENCE [LARGE SCALE GENOMIC DNA]</scope>
    <source>
        <strain evidence="1 2">Ve08.2h10</strain>
    </source>
</reference>
<dbReference type="OrthoDB" id="3143151at2759"/>
<dbReference type="HOGENOM" id="CLU_003703_3_3_1"/>
<dbReference type="InParanoid" id="A0A0D0DCY4"/>
<keyword evidence="2" id="KW-1185">Reference proteome</keyword>
<dbReference type="EMBL" id="KN825676">
    <property type="protein sequence ID" value="KIK82116.1"/>
    <property type="molecule type" value="Genomic_DNA"/>
</dbReference>
<name>A0A0D0DCY4_9AGAM</name>
<dbReference type="Proteomes" id="UP000054538">
    <property type="component" value="Unassembled WGS sequence"/>
</dbReference>
<organism evidence="1 2">
    <name type="scientific">Paxillus rubicundulus Ve08.2h10</name>
    <dbReference type="NCBI Taxonomy" id="930991"/>
    <lineage>
        <taxon>Eukaryota</taxon>
        <taxon>Fungi</taxon>
        <taxon>Dikarya</taxon>
        <taxon>Basidiomycota</taxon>
        <taxon>Agaricomycotina</taxon>
        <taxon>Agaricomycetes</taxon>
        <taxon>Agaricomycetidae</taxon>
        <taxon>Boletales</taxon>
        <taxon>Paxilineae</taxon>
        <taxon>Paxillaceae</taxon>
        <taxon>Paxillus</taxon>
    </lineage>
</organism>
<accession>A0A0D0DCY4</accession>
<gene>
    <name evidence="1" type="ORF">PAXRUDRAFT_154499</name>
</gene>